<evidence type="ECO:0000313" key="10">
    <source>
        <dbReference type="EMBL" id="TXK01271.1"/>
    </source>
</evidence>
<dbReference type="PANTHER" id="PTHR30026:SF20">
    <property type="entry name" value="OUTER MEMBRANE PROTEIN TOLC"/>
    <property type="match status" value="1"/>
</dbReference>
<comment type="similarity">
    <text evidence="2">Belongs to the outer membrane factor (OMF) (TC 1.B.17) family.</text>
</comment>
<dbReference type="OrthoDB" id="1307263at2"/>
<feature type="signal peptide" evidence="8">
    <location>
        <begin position="1"/>
        <end position="26"/>
    </location>
</feature>
<evidence type="ECO:0000313" key="11">
    <source>
        <dbReference type="Proteomes" id="UP000266691"/>
    </source>
</evidence>
<reference evidence="10 12" key="2">
    <citation type="submission" date="2019-07" db="EMBL/GenBank/DDBJ databases">
        <title>Draft genome of two Muricauda strains isolated from deep sea.</title>
        <authorList>
            <person name="Sun C."/>
        </authorList>
    </citation>
    <scope>NUCLEOTIDE SEQUENCE [LARGE SCALE GENOMIC DNA]</scope>
    <source>
        <strain evidence="10 12">72</strain>
    </source>
</reference>
<keyword evidence="6" id="KW-0472">Membrane</keyword>
<keyword evidence="8" id="KW-0732">Signal</keyword>
<evidence type="ECO:0000256" key="4">
    <source>
        <dbReference type="ARBA" id="ARBA00022452"/>
    </source>
</evidence>
<dbReference type="Proteomes" id="UP000321621">
    <property type="component" value="Unassembled WGS sequence"/>
</dbReference>
<evidence type="ECO:0000256" key="8">
    <source>
        <dbReference type="SAM" id="SignalP"/>
    </source>
</evidence>
<evidence type="ECO:0000256" key="6">
    <source>
        <dbReference type="ARBA" id="ARBA00023136"/>
    </source>
</evidence>
<protein>
    <submittedName>
        <fullName evidence="9">TolC family protein</fullName>
    </submittedName>
</protein>
<dbReference type="Proteomes" id="UP000266691">
    <property type="component" value="Unassembled WGS sequence"/>
</dbReference>
<sequence length="450" mass="51232">MDKIIMKVARLLWILMFLVCSKNLFAQQDPNTIVLFNVNEAIAYGKKYNIDRNIQELQQDRARAEHKLSKSYLLPTILGSFTAQNNLNLATTPIPGELVGQPGTLVNVQFGQEYNYNAGITITQTVLDWQNSIKARIAKVGKEITQVQSSLFDEKLMEQIALFYYNAIIAQKALEINKKDQSLADSIRTLTQDKFNNGLIDKSSLNQAIINVNNIEQSVLANHSSLEQSLNQLKNLLGLPADSNIELQEVEKTEEQGFPISETLAMDKNILLYEHQLEQARLDVKQQRALHYPKLSLNAYFGQQQFQNDFTFSLDGEAWTDYSYVGLNLSVPIFTGLANHNKTKVSKIEYGIAQKNLEQQKQQSALQDDLLLKEYDISLQASTTAYDNFMLYQDNVDLTFQKLQQGIIGLDAYFKVFEDYLRAENNYLNTLSNVYGNYATILSRKNDNEL</sequence>
<keyword evidence="5" id="KW-0812">Transmembrane</keyword>
<accession>A0A3A1NM24</accession>
<reference evidence="9 11" key="1">
    <citation type="submission" date="2018-08" db="EMBL/GenBank/DDBJ databases">
        <title>Proposal of Muricauda 72 sp.nov. and Muricauda NH166 sp.nov., isolated from seawater.</title>
        <authorList>
            <person name="Cheng H."/>
            <person name="Wu Y.-H."/>
            <person name="Guo L.-L."/>
            <person name="Xu X.-W."/>
        </authorList>
    </citation>
    <scope>NUCLEOTIDE SEQUENCE [LARGE SCALE GENOMIC DNA]</scope>
    <source>
        <strain evidence="9 11">72</strain>
    </source>
</reference>
<evidence type="ECO:0000256" key="3">
    <source>
        <dbReference type="ARBA" id="ARBA00022448"/>
    </source>
</evidence>
<evidence type="ECO:0000256" key="5">
    <source>
        <dbReference type="ARBA" id="ARBA00022692"/>
    </source>
</evidence>
<dbReference type="GO" id="GO:1990281">
    <property type="term" value="C:efflux pump complex"/>
    <property type="evidence" value="ECO:0007669"/>
    <property type="project" value="TreeGrafter"/>
</dbReference>
<dbReference type="InterPro" id="IPR051906">
    <property type="entry name" value="TolC-like"/>
</dbReference>
<proteinExistence type="inferred from homology"/>
<organism evidence="9 11">
    <name type="scientific">Flagellimonas pelagia</name>
    <dbReference type="NCBI Taxonomy" id="2306998"/>
    <lineage>
        <taxon>Bacteria</taxon>
        <taxon>Pseudomonadati</taxon>
        <taxon>Bacteroidota</taxon>
        <taxon>Flavobacteriia</taxon>
        <taxon>Flavobacteriales</taxon>
        <taxon>Flavobacteriaceae</taxon>
        <taxon>Flagellimonas</taxon>
    </lineage>
</organism>
<keyword evidence="12" id="KW-1185">Reference proteome</keyword>
<gene>
    <name evidence="9" type="ORF">D2V05_00655</name>
    <name evidence="10" type="ORF">FQ017_00645</name>
</gene>
<evidence type="ECO:0000313" key="12">
    <source>
        <dbReference type="Proteomes" id="UP000321621"/>
    </source>
</evidence>
<evidence type="ECO:0000313" key="9">
    <source>
        <dbReference type="EMBL" id="RIV47439.1"/>
    </source>
</evidence>
<dbReference type="EMBL" id="VNWK01000006">
    <property type="protein sequence ID" value="TXK01271.1"/>
    <property type="molecule type" value="Genomic_DNA"/>
</dbReference>
<comment type="caution">
    <text evidence="9">The sequence shown here is derived from an EMBL/GenBank/DDBJ whole genome shotgun (WGS) entry which is preliminary data.</text>
</comment>
<dbReference type="PANTHER" id="PTHR30026">
    <property type="entry name" value="OUTER MEMBRANE PROTEIN TOLC"/>
    <property type="match status" value="1"/>
</dbReference>
<dbReference type="GO" id="GO:0015288">
    <property type="term" value="F:porin activity"/>
    <property type="evidence" value="ECO:0007669"/>
    <property type="project" value="TreeGrafter"/>
</dbReference>
<keyword evidence="3" id="KW-0813">Transport</keyword>
<dbReference type="GO" id="GO:0009279">
    <property type="term" value="C:cell outer membrane"/>
    <property type="evidence" value="ECO:0007669"/>
    <property type="project" value="UniProtKB-SubCell"/>
</dbReference>
<dbReference type="InterPro" id="IPR003423">
    <property type="entry name" value="OMP_efflux"/>
</dbReference>
<dbReference type="Pfam" id="PF02321">
    <property type="entry name" value="OEP"/>
    <property type="match status" value="2"/>
</dbReference>
<keyword evidence="7" id="KW-0998">Cell outer membrane</keyword>
<dbReference type="SUPFAM" id="SSF56954">
    <property type="entry name" value="Outer membrane efflux proteins (OEP)"/>
    <property type="match status" value="1"/>
</dbReference>
<dbReference type="RefSeq" id="WP_119645704.1">
    <property type="nucleotide sequence ID" value="NZ_QXFI01000006.1"/>
</dbReference>
<dbReference type="GO" id="GO:0015562">
    <property type="term" value="F:efflux transmembrane transporter activity"/>
    <property type="evidence" value="ECO:0007669"/>
    <property type="project" value="InterPro"/>
</dbReference>
<evidence type="ECO:0000256" key="7">
    <source>
        <dbReference type="ARBA" id="ARBA00023237"/>
    </source>
</evidence>
<keyword evidence="4" id="KW-1134">Transmembrane beta strand</keyword>
<dbReference type="EMBL" id="QXFI01000006">
    <property type="protein sequence ID" value="RIV47439.1"/>
    <property type="molecule type" value="Genomic_DNA"/>
</dbReference>
<dbReference type="AlphaFoldDB" id="A0A3A1NM24"/>
<evidence type="ECO:0000256" key="2">
    <source>
        <dbReference type="ARBA" id="ARBA00007613"/>
    </source>
</evidence>
<evidence type="ECO:0000256" key="1">
    <source>
        <dbReference type="ARBA" id="ARBA00004442"/>
    </source>
</evidence>
<name>A0A3A1NM24_9FLAO</name>
<comment type="subcellular location">
    <subcellularLocation>
        <location evidence="1">Cell outer membrane</location>
    </subcellularLocation>
</comment>
<feature type="chain" id="PRO_5017220907" evidence="8">
    <location>
        <begin position="27"/>
        <end position="450"/>
    </location>
</feature>
<dbReference type="Gene3D" id="1.20.1600.10">
    <property type="entry name" value="Outer membrane efflux proteins (OEP)"/>
    <property type="match status" value="1"/>
</dbReference>